<feature type="chain" id="PRO_5016013958" description="DUF2914 domain-containing protein" evidence="1">
    <location>
        <begin position="19"/>
        <end position="166"/>
    </location>
</feature>
<feature type="signal peptide" evidence="1">
    <location>
        <begin position="1"/>
        <end position="18"/>
    </location>
</feature>
<dbReference type="Proteomes" id="UP000249061">
    <property type="component" value="Unassembled WGS sequence"/>
</dbReference>
<sequence>MIRRLVTAAALVSSVAFAQDAAPAAPAGPVEPPPSSAIIKQVVEYLENGKDRGPALIDLIPCTKVDTAKGSPTAFQCIEPVSGPVKKNTTVFGWMQWYVPKDGKYDDVQLVFLHEGQVRQTVDVAVAGFGRTRVYRGSNFSKVGKWTIKVTRGDKELGSATVDVAN</sequence>
<comment type="caution">
    <text evidence="2">The sequence shown here is derived from an EMBL/GenBank/DDBJ whole genome shotgun (WGS) entry which is preliminary data.</text>
</comment>
<keyword evidence="1" id="KW-0732">Signal</keyword>
<dbReference type="AlphaFoldDB" id="A0A2W5TQF9"/>
<evidence type="ECO:0000313" key="2">
    <source>
        <dbReference type="EMBL" id="PZR16097.1"/>
    </source>
</evidence>
<protein>
    <recommendedName>
        <fullName evidence="4">DUF2914 domain-containing protein</fullName>
    </recommendedName>
</protein>
<organism evidence="2 3">
    <name type="scientific">Archangium gephyra</name>
    <dbReference type="NCBI Taxonomy" id="48"/>
    <lineage>
        <taxon>Bacteria</taxon>
        <taxon>Pseudomonadati</taxon>
        <taxon>Myxococcota</taxon>
        <taxon>Myxococcia</taxon>
        <taxon>Myxococcales</taxon>
        <taxon>Cystobacterineae</taxon>
        <taxon>Archangiaceae</taxon>
        <taxon>Archangium</taxon>
    </lineage>
</organism>
<name>A0A2W5TQF9_9BACT</name>
<reference evidence="2 3" key="1">
    <citation type="submission" date="2017-08" db="EMBL/GenBank/DDBJ databases">
        <title>Infants hospitalized years apart are colonized by the same room-sourced microbial strains.</title>
        <authorList>
            <person name="Brooks B."/>
            <person name="Olm M.R."/>
            <person name="Firek B.A."/>
            <person name="Baker R."/>
            <person name="Thomas B.C."/>
            <person name="Morowitz M.J."/>
            <person name="Banfield J.F."/>
        </authorList>
    </citation>
    <scope>NUCLEOTIDE SEQUENCE [LARGE SCALE GENOMIC DNA]</scope>
    <source>
        <strain evidence="2">S2_003_000_R2_14</strain>
    </source>
</reference>
<evidence type="ECO:0000256" key="1">
    <source>
        <dbReference type="SAM" id="SignalP"/>
    </source>
</evidence>
<dbReference type="EMBL" id="QFQP01000004">
    <property type="protein sequence ID" value="PZR16097.1"/>
    <property type="molecule type" value="Genomic_DNA"/>
</dbReference>
<accession>A0A2W5TQF9</accession>
<gene>
    <name evidence="2" type="ORF">DI536_07330</name>
</gene>
<evidence type="ECO:0008006" key="4">
    <source>
        <dbReference type="Google" id="ProtNLM"/>
    </source>
</evidence>
<proteinExistence type="predicted"/>
<evidence type="ECO:0000313" key="3">
    <source>
        <dbReference type="Proteomes" id="UP000249061"/>
    </source>
</evidence>